<dbReference type="CDD" id="cd00082">
    <property type="entry name" value="HisKA"/>
    <property type="match status" value="1"/>
</dbReference>
<keyword evidence="5" id="KW-0808">Transferase</keyword>
<dbReference type="InterPro" id="IPR036097">
    <property type="entry name" value="HisK_dim/P_sf"/>
</dbReference>
<dbReference type="PROSITE" id="PS50109">
    <property type="entry name" value="HIS_KIN"/>
    <property type="match status" value="1"/>
</dbReference>
<dbReference type="PANTHER" id="PTHR45436:SF5">
    <property type="entry name" value="SENSOR HISTIDINE KINASE TRCS"/>
    <property type="match status" value="1"/>
</dbReference>
<dbReference type="PRINTS" id="PR00344">
    <property type="entry name" value="BCTRLSENSOR"/>
</dbReference>
<evidence type="ECO:0000256" key="11">
    <source>
        <dbReference type="SAM" id="MobiDB-lite"/>
    </source>
</evidence>
<comment type="caution">
    <text evidence="14">The sequence shown here is derived from an EMBL/GenBank/DDBJ whole genome shotgun (WGS) entry which is preliminary data.</text>
</comment>
<evidence type="ECO:0000256" key="7">
    <source>
        <dbReference type="ARBA" id="ARBA00022777"/>
    </source>
</evidence>
<dbReference type="EC" id="2.7.13.3" evidence="3"/>
<dbReference type="SUPFAM" id="SSF55874">
    <property type="entry name" value="ATPase domain of HSP90 chaperone/DNA topoisomerase II/histidine kinase"/>
    <property type="match status" value="1"/>
</dbReference>
<evidence type="ECO:0000256" key="2">
    <source>
        <dbReference type="ARBA" id="ARBA00004236"/>
    </source>
</evidence>
<evidence type="ECO:0000256" key="8">
    <source>
        <dbReference type="ARBA" id="ARBA00022989"/>
    </source>
</evidence>
<keyword evidence="6 12" id="KW-0812">Transmembrane</keyword>
<sequence>MIVRRARWRLTLGFTAVQLLTYAMFAIAVYMYVTSTFDFDGTEDSGPPQTAEAGFATLQSALLLAFIGLLVVAPVSSWVLAGVAMRPVAATLEAQRRFVDDASHELRTPLTAIQAQLELALLRPRSAEEYRQACETALDATHALAAIAADLIASSEGIHAKRGDQSVELAGAVGRAVALLPDPTRVEIEVVSRPMVAISDAAAQRALVNVLVNACRYSDPASLVSVRVSSRGHWGLVDVVDRGVGMSADEARHAFDRFWQADPSRSAEGSGLGLSIVRDICASVGGKVSISSNPGAGTTVGMSLPLSRSSHDARRTVDMTAHPV</sequence>
<dbReference type="RefSeq" id="WP_194414014.1">
    <property type="nucleotide sequence ID" value="NZ_BAABKZ010000002.1"/>
</dbReference>
<dbReference type="EMBL" id="BAABKZ010000002">
    <property type="protein sequence ID" value="GAA5096253.1"/>
    <property type="molecule type" value="Genomic_DNA"/>
</dbReference>
<evidence type="ECO:0000256" key="9">
    <source>
        <dbReference type="ARBA" id="ARBA00023012"/>
    </source>
</evidence>
<gene>
    <name evidence="14" type="ORF">GCM10025760_29530</name>
</gene>
<keyword evidence="4" id="KW-0597">Phosphoprotein</keyword>
<protein>
    <recommendedName>
        <fullName evidence="3">histidine kinase</fullName>
        <ecNumber evidence="3">2.7.13.3</ecNumber>
    </recommendedName>
</protein>
<dbReference type="PANTHER" id="PTHR45436">
    <property type="entry name" value="SENSOR HISTIDINE KINASE YKOH"/>
    <property type="match status" value="1"/>
</dbReference>
<dbReference type="Pfam" id="PF00512">
    <property type="entry name" value="HisKA"/>
    <property type="match status" value="1"/>
</dbReference>
<dbReference type="InterPro" id="IPR036890">
    <property type="entry name" value="HATPase_C_sf"/>
</dbReference>
<evidence type="ECO:0000256" key="6">
    <source>
        <dbReference type="ARBA" id="ARBA00022692"/>
    </source>
</evidence>
<dbReference type="SUPFAM" id="SSF47384">
    <property type="entry name" value="Homodimeric domain of signal transducing histidine kinase"/>
    <property type="match status" value="1"/>
</dbReference>
<evidence type="ECO:0000256" key="1">
    <source>
        <dbReference type="ARBA" id="ARBA00000085"/>
    </source>
</evidence>
<feature type="transmembrane region" description="Helical" evidence="12">
    <location>
        <begin position="12"/>
        <end position="33"/>
    </location>
</feature>
<keyword evidence="9" id="KW-0902">Two-component regulatory system</keyword>
<accession>A0ABP9MJ50</accession>
<dbReference type="InterPro" id="IPR003661">
    <property type="entry name" value="HisK_dim/P_dom"/>
</dbReference>
<evidence type="ECO:0000256" key="12">
    <source>
        <dbReference type="SAM" id="Phobius"/>
    </source>
</evidence>
<organism evidence="14 15">
    <name type="scientific">Microbacterium yannicii</name>
    <dbReference type="NCBI Taxonomy" id="671622"/>
    <lineage>
        <taxon>Bacteria</taxon>
        <taxon>Bacillati</taxon>
        <taxon>Actinomycetota</taxon>
        <taxon>Actinomycetes</taxon>
        <taxon>Micrococcales</taxon>
        <taxon>Microbacteriaceae</taxon>
        <taxon>Microbacterium</taxon>
    </lineage>
</organism>
<evidence type="ECO:0000313" key="14">
    <source>
        <dbReference type="EMBL" id="GAA5096253.1"/>
    </source>
</evidence>
<evidence type="ECO:0000256" key="5">
    <source>
        <dbReference type="ARBA" id="ARBA00022679"/>
    </source>
</evidence>
<evidence type="ECO:0000259" key="13">
    <source>
        <dbReference type="PROSITE" id="PS50109"/>
    </source>
</evidence>
<keyword evidence="8 12" id="KW-1133">Transmembrane helix</keyword>
<dbReference type="Gene3D" id="1.10.287.130">
    <property type="match status" value="1"/>
</dbReference>
<dbReference type="InterPro" id="IPR005467">
    <property type="entry name" value="His_kinase_dom"/>
</dbReference>
<dbReference type="Gene3D" id="3.30.565.10">
    <property type="entry name" value="Histidine kinase-like ATPase, C-terminal domain"/>
    <property type="match status" value="1"/>
</dbReference>
<reference evidence="15" key="1">
    <citation type="journal article" date="2019" name="Int. J. Syst. Evol. Microbiol.">
        <title>The Global Catalogue of Microorganisms (GCM) 10K type strain sequencing project: providing services to taxonomists for standard genome sequencing and annotation.</title>
        <authorList>
            <consortium name="The Broad Institute Genomics Platform"/>
            <consortium name="The Broad Institute Genome Sequencing Center for Infectious Disease"/>
            <person name="Wu L."/>
            <person name="Ma J."/>
        </authorList>
    </citation>
    <scope>NUCLEOTIDE SEQUENCE [LARGE SCALE GENOMIC DNA]</scope>
    <source>
        <strain evidence="15">JCM 18959</strain>
    </source>
</reference>
<proteinExistence type="predicted"/>
<keyword evidence="7" id="KW-0418">Kinase</keyword>
<dbReference type="Pfam" id="PF02518">
    <property type="entry name" value="HATPase_c"/>
    <property type="match status" value="1"/>
</dbReference>
<dbReference type="Proteomes" id="UP001501407">
    <property type="component" value="Unassembled WGS sequence"/>
</dbReference>
<dbReference type="SMART" id="SM00388">
    <property type="entry name" value="HisKA"/>
    <property type="match status" value="1"/>
</dbReference>
<dbReference type="InterPro" id="IPR050428">
    <property type="entry name" value="TCS_sensor_his_kinase"/>
</dbReference>
<feature type="domain" description="Histidine kinase" evidence="13">
    <location>
        <begin position="101"/>
        <end position="308"/>
    </location>
</feature>
<keyword evidence="15" id="KW-1185">Reference proteome</keyword>
<keyword evidence="10 12" id="KW-0472">Membrane</keyword>
<evidence type="ECO:0000256" key="3">
    <source>
        <dbReference type="ARBA" id="ARBA00012438"/>
    </source>
</evidence>
<comment type="catalytic activity">
    <reaction evidence="1">
        <text>ATP + protein L-histidine = ADP + protein N-phospho-L-histidine.</text>
        <dbReference type="EC" id="2.7.13.3"/>
    </reaction>
</comment>
<name>A0ABP9MJ50_9MICO</name>
<feature type="region of interest" description="Disordered" evidence="11">
    <location>
        <begin position="301"/>
        <end position="324"/>
    </location>
</feature>
<dbReference type="InterPro" id="IPR004358">
    <property type="entry name" value="Sig_transdc_His_kin-like_C"/>
</dbReference>
<comment type="subcellular location">
    <subcellularLocation>
        <location evidence="2">Cell membrane</location>
    </subcellularLocation>
</comment>
<feature type="transmembrane region" description="Helical" evidence="12">
    <location>
        <begin position="53"/>
        <end position="81"/>
    </location>
</feature>
<evidence type="ECO:0000313" key="15">
    <source>
        <dbReference type="Proteomes" id="UP001501407"/>
    </source>
</evidence>
<dbReference type="InterPro" id="IPR003594">
    <property type="entry name" value="HATPase_dom"/>
</dbReference>
<evidence type="ECO:0000256" key="4">
    <source>
        <dbReference type="ARBA" id="ARBA00022553"/>
    </source>
</evidence>
<evidence type="ECO:0000256" key="10">
    <source>
        <dbReference type="ARBA" id="ARBA00023136"/>
    </source>
</evidence>
<dbReference type="SMART" id="SM00387">
    <property type="entry name" value="HATPase_c"/>
    <property type="match status" value="1"/>
</dbReference>